<reference evidence="2" key="1">
    <citation type="submission" date="2025-08" db="UniProtKB">
        <authorList>
            <consortium name="RefSeq"/>
        </authorList>
    </citation>
    <scope>IDENTIFICATION</scope>
</reference>
<name>A0AC55DRK9_ECHTE</name>
<gene>
    <name evidence="2" type="primary">LOC123522618</name>
</gene>
<organism evidence="1 2">
    <name type="scientific">Echinops telfairi</name>
    <name type="common">Lesser hedgehog tenrec</name>
    <dbReference type="NCBI Taxonomy" id="9371"/>
    <lineage>
        <taxon>Eukaryota</taxon>
        <taxon>Metazoa</taxon>
        <taxon>Chordata</taxon>
        <taxon>Craniata</taxon>
        <taxon>Vertebrata</taxon>
        <taxon>Euteleostomi</taxon>
        <taxon>Mammalia</taxon>
        <taxon>Eutheria</taxon>
        <taxon>Afrotheria</taxon>
        <taxon>Tenrecidae</taxon>
        <taxon>Tenrecinae</taxon>
        <taxon>Echinops</taxon>
    </lineage>
</organism>
<dbReference type="Proteomes" id="UP000694863">
    <property type="component" value="Unplaced"/>
</dbReference>
<protein>
    <submittedName>
        <fullName evidence="2">40S ribosomal protein S25-like</fullName>
    </submittedName>
</protein>
<evidence type="ECO:0000313" key="2">
    <source>
        <dbReference type="RefSeq" id="XP_045154376.1"/>
    </source>
</evidence>
<keyword evidence="1" id="KW-1185">Reference proteome</keyword>
<accession>A0AC55DRK9</accession>
<dbReference type="RefSeq" id="XP_045154376.1">
    <property type="nucleotide sequence ID" value="XM_045298441.1"/>
</dbReference>
<sequence length="121" mass="13590">MIYKDDKMKDPGKSAKKDKDLVNKSGCKAKKWTKGKIRDKLNNLDLLDKVTDDELCKEVPSCKLITPAVVSEPEESRFPGHAALQELLSKGLIKLVPKHRVQVLYPRNTKDEDARAASEDS</sequence>
<evidence type="ECO:0000313" key="1">
    <source>
        <dbReference type="Proteomes" id="UP000694863"/>
    </source>
</evidence>
<proteinExistence type="predicted"/>